<dbReference type="AlphaFoldDB" id="K0R8D9"/>
<dbReference type="Proteomes" id="UP000266841">
    <property type="component" value="Unassembled WGS sequence"/>
</dbReference>
<accession>K0R8D9</accession>
<dbReference type="EMBL" id="AGNL01044974">
    <property type="protein sequence ID" value="EJK49270.1"/>
    <property type="molecule type" value="Genomic_DNA"/>
</dbReference>
<organism evidence="1 2">
    <name type="scientific">Thalassiosira oceanica</name>
    <name type="common">Marine diatom</name>
    <dbReference type="NCBI Taxonomy" id="159749"/>
    <lineage>
        <taxon>Eukaryota</taxon>
        <taxon>Sar</taxon>
        <taxon>Stramenopiles</taxon>
        <taxon>Ochrophyta</taxon>
        <taxon>Bacillariophyta</taxon>
        <taxon>Coscinodiscophyceae</taxon>
        <taxon>Thalassiosirophycidae</taxon>
        <taxon>Thalassiosirales</taxon>
        <taxon>Thalassiosiraceae</taxon>
        <taxon>Thalassiosira</taxon>
    </lineage>
</organism>
<evidence type="ECO:0000313" key="2">
    <source>
        <dbReference type="Proteomes" id="UP000266841"/>
    </source>
</evidence>
<evidence type="ECO:0000313" key="1">
    <source>
        <dbReference type="EMBL" id="EJK49270.1"/>
    </source>
</evidence>
<name>K0R8D9_THAOC</name>
<gene>
    <name evidence="1" type="ORF">THAOC_31876</name>
</gene>
<comment type="caution">
    <text evidence="1">The sequence shown here is derived from an EMBL/GenBank/DDBJ whole genome shotgun (WGS) entry which is preliminary data.</text>
</comment>
<reference evidence="1 2" key="1">
    <citation type="journal article" date="2012" name="Genome Biol.">
        <title>Genome and low-iron response of an oceanic diatom adapted to chronic iron limitation.</title>
        <authorList>
            <person name="Lommer M."/>
            <person name="Specht M."/>
            <person name="Roy A.S."/>
            <person name="Kraemer L."/>
            <person name="Andreson R."/>
            <person name="Gutowska M.A."/>
            <person name="Wolf J."/>
            <person name="Bergner S.V."/>
            <person name="Schilhabel M.B."/>
            <person name="Klostermeier U.C."/>
            <person name="Beiko R.G."/>
            <person name="Rosenstiel P."/>
            <person name="Hippler M."/>
            <person name="Laroche J."/>
        </authorList>
    </citation>
    <scope>NUCLEOTIDE SEQUENCE [LARGE SCALE GENOMIC DNA]</scope>
    <source>
        <strain evidence="1 2">CCMP1005</strain>
    </source>
</reference>
<keyword evidence="2" id="KW-1185">Reference proteome</keyword>
<proteinExistence type="predicted"/>
<sequence length="140" mass="14727">MLYFPPPTSTALGGSSRPFFALLCQSLCACASLHLGLLGGSSGSGWALWALWTRGTSTLGGDPSSRRVKVVEEVKQQKSCGRVKQQRDCLAVSDNCSTSLSPWFTDSSISGTTFDPSSVEQLGLSIYGTTEEPLTAGQAS</sequence>
<protein>
    <submittedName>
        <fullName evidence="1">Uncharacterized protein</fullName>
    </submittedName>
</protein>